<reference evidence="2 3" key="1">
    <citation type="submission" date="2020-02" db="EMBL/GenBank/DDBJ databases">
        <title>Draft genome sequence of Haematococcus lacustris strain NIES-144.</title>
        <authorList>
            <person name="Morimoto D."/>
            <person name="Nakagawa S."/>
            <person name="Yoshida T."/>
            <person name="Sawayama S."/>
        </authorList>
    </citation>
    <scope>NUCLEOTIDE SEQUENCE [LARGE SCALE GENOMIC DNA]</scope>
    <source>
        <strain evidence="2 3">NIES-144</strain>
    </source>
</reference>
<feature type="compositionally biased region" description="Low complexity" evidence="1">
    <location>
        <begin position="39"/>
        <end position="49"/>
    </location>
</feature>
<evidence type="ECO:0000313" key="3">
    <source>
        <dbReference type="Proteomes" id="UP000485058"/>
    </source>
</evidence>
<feature type="region of interest" description="Disordered" evidence="1">
    <location>
        <begin position="29"/>
        <end position="65"/>
    </location>
</feature>
<keyword evidence="3" id="KW-1185">Reference proteome</keyword>
<dbReference type="EMBL" id="BLLF01000471">
    <property type="protein sequence ID" value="GFH12128.1"/>
    <property type="molecule type" value="Genomic_DNA"/>
</dbReference>
<evidence type="ECO:0000256" key="1">
    <source>
        <dbReference type="SAM" id="MobiDB-lite"/>
    </source>
</evidence>
<evidence type="ECO:0000313" key="2">
    <source>
        <dbReference type="EMBL" id="GFH12128.1"/>
    </source>
</evidence>
<dbReference type="Proteomes" id="UP000485058">
    <property type="component" value="Unassembled WGS sequence"/>
</dbReference>
<sequence length="82" mass="8294">MDAGLSAEEQHQLQSLTVSIGRARLQAVAGSQPGSVHASHSTSGGSCSSQELLVGGETASSGTNMPLQWTAATAEQLTLNSL</sequence>
<dbReference type="AlphaFoldDB" id="A0A699YX64"/>
<name>A0A699YX64_HAELA</name>
<comment type="caution">
    <text evidence="2">The sequence shown here is derived from an EMBL/GenBank/DDBJ whole genome shotgun (WGS) entry which is preliminary data.</text>
</comment>
<gene>
    <name evidence="2" type="ORF">HaLaN_07760</name>
</gene>
<protein>
    <submittedName>
        <fullName evidence="2">Uncharacterized protein</fullName>
    </submittedName>
</protein>
<proteinExistence type="predicted"/>
<accession>A0A699YX64</accession>
<organism evidence="2 3">
    <name type="scientific">Haematococcus lacustris</name>
    <name type="common">Green alga</name>
    <name type="synonym">Haematococcus pluvialis</name>
    <dbReference type="NCBI Taxonomy" id="44745"/>
    <lineage>
        <taxon>Eukaryota</taxon>
        <taxon>Viridiplantae</taxon>
        <taxon>Chlorophyta</taxon>
        <taxon>core chlorophytes</taxon>
        <taxon>Chlorophyceae</taxon>
        <taxon>CS clade</taxon>
        <taxon>Chlamydomonadales</taxon>
        <taxon>Haematococcaceae</taxon>
        <taxon>Haematococcus</taxon>
    </lineage>
</organism>